<evidence type="ECO:0000256" key="1">
    <source>
        <dbReference type="SAM" id="MobiDB-lite"/>
    </source>
</evidence>
<accession>B9XNH3</accession>
<dbReference type="AlphaFoldDB" id="B9XNH3"/>
<feature type="compositionally biased region" description="Basic and acidic residues" evidence="1">
    <location>
        <begin position="28"/>
        <end position="38"/>
    </location>
</feature>
<feature type="region of interest" description="Disordered" evidence="1">
    <location>
        <begin position="1"/>
        <end position="53"/>
    </location>
</feature>
<reference evidence="3 4" key="1">
    <citation type="journal article" date="2011" name="J. Bacteriol.">
        <title>Genome sequence of 'Pedosphaera parvula' Ellin514, an aerobic Verrucomicrobial isolate from pasture soil.</title>
        <authorList>
            <person name="Kant R."/>
            <person name="van Passel M.W."/>
            <person name="Sangwan P."/>
            <person name="Palva A."/>
            <person name="Lucas S."/>
            <person name="Copeland A."/>
            <person name="Lapidus A."/>
            <person name="Glavina Del Rio T."/>
            <person name="Dalin E."/>
            <person name="Tice H."/>
            <person name="Bruce D."/>
            <person name="Goodwin L."/>
            <person name="Pitluck S."/>
            <person name="Chertkov O."/>
            <person name="Larimer F.W."/>
            <person name="Land M.L."/>
            <person name="Hauser L."/>
            <person name="Brettin T.S."/>
            <person name="Detter J.C."/>
            <person name="Han S."/>
            <person name="de Vos W.M."/>
            <person name="Janssen P.H."/>
            <person name="Smidt H."/>
        </authorList>
    </citation>
    <scope>NUCLEOTIDE SEQUENCE [LARGE SCALE GENOMIC DNA]</scope>
    <source>
        <strain evidence="3 4">Ellin514</strain>
    </source>
</reference>
<feature type="compositionally biased region" description="Polar residues" evidence="1">
    <location>
        <begin position="1"/>
        <end position="19"/>
    </location>
</feature>
<feature type="compositionally biased region" description="Low complexity" evidence="1">
    <location>
        <begin position="39"/>
        <end position="52"/>
    </location>
</feature>
<keyword evidence="2" id="KW-0812">Transmembrane</keyword>
<dbReference type="STRING" id="320771.Cflav_PD1533"/>
<keyword evidence="4" id="KW-1185">Reference proteome</keyword>
<dbReference type="RefSeq" id="WP_007417360.1">
    <property type="nucleotide sequence ID" value="NZ_ABOX02000040.1"/>
</dbReference>
<feature type="transmembrane region" description="Helical" evidence="2">
    <location>
        <begin position="79"/>
        <end position="99"/>
    </location>
</feature>
<organism evidence="3 4">
    <name type="scientific">Pedosphaera parvula (strain Ellin514)</name>
    <dbReference type="NCBI Taxonomy" id="320771"/>
    <lineage>
        <taxon>Bacteria</taxon>
        <taxon>Pseudomonadati</taxon>
        <taxon>Verrucomicrobiota</taxon>
        <taxon>Pedosphaerae</taxon>
        <taxon>Pedosphaerales</taxon>
        <taxon>Pedosphaeraceae</taxon>
        <taxon>Pedosphaera</taxon>
    </lineage>
</organism>
<evidence type="ECO:0000313" key="3">
    <source>
        <dbReference type="EMBL" id="EEF58632.1"/>
    </source>
</evidence>
<keyword evidence="2" id="KW-0472">Membrane</keyword>
<feature type="transmembrane region" description="Helical" evidence="2">
    <location>
        <begin position="105"/>
        <end position="122"/>
    </location>
</feature>
<evidence type="ECO:0000313" key="4">
    <source>
        <dbReference type="Proteomes" id="UP000003688"/>
    </source>
</evidence>
<name>B9XNH3_PEDPL</name>
<feature type="transmembrane region" description="Helical" evidence="2">
    <location>
        <begin position="254"/>
        <end position="272"/>
    </location>
</feature>
<dbReference type="EMBL" id="ABOX02000040">
    <property type="protein sequence ID" value="EEF58632.1"/>
    <property type="molecule type" value="Genomic_DNA"/>
</dbReference>
<comment type="caution">
    <text evidence="3">The sequence shown here is derived from an EMBL/GenBank/DDBJ whole genome shotgun (WGS) entry which is preliminary data.</text>
</comment>
<protein>
    <submittedName>
        <fullName evidence="3">Uncharacterized protein</fullName>
    </submittedName>
</protein>
<keyword evidence="2" id="KW-1133">Transmembrane helix</keyword>
<dbReference type="Proteomes" id="UP000003688">
    <property type="component" value="Unassembled WGS sequence"/>
</dbReference>
<proteinExistence type="predicted"/>
<evidence type="ECO:0000256" key="2">
    <source>
        <dbReference type="SAM" id="Phobius"/>
    </source>
</evidence>
<feature type="transmembrane region" description="Helical" evidence="2">
    <location>
        <begin position="134"/>
        <end position="153"/>
    </location>
</feature>
<sequence length="274" mass="29894">MTPNSVTPFSQNFRAQSALNAAPSGPAENRRLRIHRAEPTPTTTSPEAETVPPVAPPYAQLSAANKQLTKVSMSRGKPAMGIMAGVAAGALAAFAWYLLTLATGYEIRIVSWLIGVAVGLGMRKFGCPTTHKYGSIAVLITALAIIGGQYFVIQRFVDGSLDGLAENAYVEHTAFARKALNASSDQEISNLFAHHYGKNEFFVTKEEIQDFRATLPELQDFLNGKPSKAEFIKTVRSRADTLSYRWSVFQRSRSLGFLMWLVFGILAAYRVATG</sequence>
<gene>
    <name evidence="3" type="ORF">Cflav_PD1533</name>
</gene>